<evidence type="ECO:0000256" key="4">
    <source>
        <dbReference type="ARBA" id="ARBA00023326"/>
    </source>
</evidence>
<dbReference type="GO" id="GO:0000272">
    <property type="term" value="P:polysaccharide catabolic process"/>
    <property type="evidence" value="ECO:0007669"/>
    <property type="project" value="UniProtKB-KW"/>
</dbReference>
<proteinExistence type="inferred from homology"/>
<dbReference type="AlphaFoldDB" id="A0A6A6NDG1"/>
<comment type="similarity">
    <text evidence="1">Belongs to the glycosyl hydrolase 10 (cellulase F) family.</text>
</comment>
<evidence type="ECO:0000259" key="5">
    <source>
        <dbReference type="PROSITE" id="PS51760"/>
    </source>
</evidence>
<dbReference type="InterPro" id="IPR044846">
    <property type="entry name" value="GH10"/>
</dbReference>
<comment type="caution">
    <text evidence="6">The sequence shown here is derived from an EMBL/GenBank/DDBJ whole genome shotgun (WGS) entry which is preliminary data.</text>
</comment>
<gene>
    <name evidence="6" type="ORF">GH714_028945</name>
</gene>
<evidence type="ECO:0000313" key="7">
    <source>
        <dbReference type="Proteomes" id="UP000467840"/>
    </source>
</evidence>
<keyword evidence="2" id="KW-0378">Hydrolase</keyword>
<dbReference type="GO" id="GO:0031176">
    <property type="term" value="F:endo-1,4-beta-xylanase activity"/>
    <property type="evidence" value="ECO:0007669"/>
    <property type="project" value="UniProtKB-ARBA"/>
</dbReference>
<evidence type="ECO:0000256" key="1">
    <source>
        <dbReference type="ARBA" id="ARBA00007495"/>
    </source>
</evidence>
<reference evidence="6 7" key="1">
    <citation type="journal article" date="2020" name="Mol. Plant">
        <title>The Chromosome-Based Rubber Tree Genome Provides New Insights into Spurge Genome Evolution and Rubber Biosynthesis.</title>
        <authorList>
            <person name="Liu J."/>
            <person name="Shi C."/>
            <person name="Shi C.C."/>
            <person name="Li W."/>
            <person name="Zhang Q.J."/>
            <person name="Zhang Y."/>
            <person name="Li K."/>
            <person name="Lu H.F."/>
            <person name="Shi C."/>
            <person name="Zhu S.T."/>
            <person name="Xiao Z.Y."/>
            <person name="Nan H."/>
            <person name="Yue Y."/>
            <person name="Zhu X.G."/>
            <person name="Wu Y."/>
            <person name="Hong X.N."/>
            <person name="Fan G.Y."/>
            <person name="Tong Y."/>
            <person name="Zhang D."/>
            <person name="Mao C.L."/>
            <person name="Liu Y.L."/>
            <person name="Hao S.J."/>
            <person name="Liu W.Q."/>
            <person name="Lv M.Q."/>
            <person name="Zhang H.B."/>
            <person name="Liu Y."/>
            <person name="Hu-Tang G.R."/>
            <person name="Wang J.P."/>
            <person name="Wang J.H."/>
            <person name="Sun Y.H."/>
            <person name="Ni S.B."/>
            <person name="Chen W.B."/>
            <person name="Zhang X.C."/>
            <person name="Jiao Y.N."/>
            <person name="Eichler E.E."/>
            <person name="Li G.H."/>
            <person name="Liu X."/>
            <person name="Gao L.Z."/>
        </authorList>
    </citation>
    <scope>NUCLEOTIDE SEQUENCE [LARGE SCALE GENOMIC DNA]</scope>
    <source>
        <strain evidence="7">cv. GT1</strain>
        <tissue evidence="6">Leaf</tissue>
    </source>
</reference>
<dbReference type="InterPro" id="IPR017853">
    <property type="entry name" value="GH"/>
</dbReference>
<dbReference type="PROSITE" id="PS51760">
    <property type="entry name" value="GH10_2"/>
    <property type="match status" value="1"/>
</dbReference>
<feature type="domain" description="GH10" evidence="5">
    <location>
        <begin position="1"/>
        <end position="175"/>
    </location>
</feature>
<name>A0A6A6NDG1_HEVBR</name>
<keyword evidence="4" id="KW-0624">Polysaccharide degradation</keyword>
<evidence type="ECO:0000313" key="6">
    <source>
        <dbReference type="EMBL" id="KAF2322698.1"/>
    </source>
</evidence>
<dbReference type="Proteomes" id="UP000467840">
    <property type="component" value="Chromosome 11"/>
</dbReference>
<dbReference type="InterPro" id="IPR001000">
    <property type="entry name" value="GH10_dom"/>
</dbReference>
<dbReference type="EMBL" id="JAAGAX010000002">
    <property type="protein sequence ID" value="KAF2322698.1"/>
    <property type="molecule type" value="Genomic_DNA"/>
</dbReference>
<evidence type="ECO:0000256" key="2">
    <source>
        <dbReference type="ARBA" id="ARBA00022801"/>
    </source>
</evidence>
<protein>
    <recommendedName>
        <fullName evidence="5">GH10 domain-containing protein</fullName>
    </recommendedName>
</protein>
<accession>A0A6A6NDG1</accession>
<dbReference type="PANTHER" id="PTHR31490">
    <property type="entry name" value="GLYCOSYL HYDROLASE"/>
    <property type="match status" value="1"/>
</dbReference>
<evidence type="ECO:0000256" key="3">
    <source>
        <dbReference type="ARBA" id="ARBA00023277"/>
    </source>
</evidence>
<dbReference type="SUPFAM" id="SSF51445">
    <property type="entry name" value="(Trans)glycosidases"/>
    <property type="match status" value="1"/>
</dbReference>
<dbReference type="Gene3D" id="3.20.20.80">
    <property type="entry name" value="Glycosidases"/>
    <property type="match status" value="1"/>
</dbReference>
<keyword evidence="7" id="KW-1185">Reference proteome</keyword>
<keyword evidence="3" id="KW-0119">Carbohydrate metabolism</keyword>
<dbReference type="Pfam" id="PF00331">
    <property type="entry name" value="Glyco_hydro_10"/>
    <property type="match status" value="1"/>
</dbReference>
<sequence>MLQFAKKNHIRVRGHNVLWEDPKFQQGWINSLSSNNLSKVSMDRINSIISRYRGQVIGWVHFNVFQSKLGQNASAVFYNLPQKIDRTSALFLNDYNTIEDCIDADSTLAKYPRKLRAIKAFPGIGNLKLGIELESHFSSAAPNLAYMRASIDTLAATKLPIWLGEVHVQSGPYQL</sequence>
<organism evidence="6 7">
    <name type="scientific">Hevea brasiliensis</name>
    <name type="common">Para rubber tree</name>
    <name type="synonym">Siphonia brasiliensis</name>
    <dbReference type="NCBI Taxonomy" id="3981"/>
    <lineage>
        <taxon>Eukaryota</taxon>
        <taxon>Viridiplantae</taxon>
        <taxon>Streptophyta</taxon>
        <taxon>Embryophyta</taxon>
        <taxon>Tracheophyta</taxon>
        <taxon>Spermatophyta</taxon>
        <taxon>Magnoliopsida</taxon>
        <taxon>eudicotyledons</taxon>
        <taxon>Gunneridae</taxon>
        <taxon>Pentapetalae</taxon>
        <taxon>rosids</taxon>
        <taxon>fabids</taxon>
        <taxon>Malpighiales</taxon>
        <taxon>Euphorbiaceae</taxon>
        <taxon>Crotonoideae</taxon>
        <taxon>Micrandreae</taxon>
        <taxon>Hevea</taxon>
    </lineage>
</organism>
<dbReference type="PANTHER" id="PTHR31490:SF2">
    <property type="entry name" value="GLYCOSYL HYDROLASE FAMILY 10 PROTEIN"/>
    <property type="match status" value="1"/>
</dbReference>